<reference evidence="1" key="1">
    <citation type="submission" date="2021-01" db="EMBL/GenBank/DDBJ databases">
        <title>Whole genome shotgun sequence of Rhizocola hellebori NBRC 109834.</title>
        <authorList>
            <person name="Komaki H."/>
            <person name="Tamura T."/>
        </authorList>
    </citation>
    <scope>NUCLEOTIDE SEQUENCE</scope>
    <source>
        <strain evidence="1">NBRC 109834</strain>
    </source>
</reference>
<proteinExistence type="predicted"/>
<keyword evidence="2" id="KW-1185">Reference proteome</keyword>
<evidence type="ECO:0000313" key="2">
    <source>
        <dbReference type="Proteomes" id="UP000612899"/>
    </source>
</evidence>
<name>A0A8J3Q6T6_9ACTN</name>
<comment type="caution">
    <text evidence="1">The sequence shown here is derived from an EMBL/GenBank/DDBJ whole genome shotgun (WGS) entry which is preliminary data.</text>
</comment>
<sequence>MPTLNITLSLPQHEIDSIREAAGSESLAAMTAQALRRELRARSAAAYSAWNEALPEEVKADLDAWDAAPMPGWEA</sequence>
<accession>A0A8J3Q6T6</accession>
<organism evidence="1 2">
    <name type="scientific">Rhizocola hellebori</name>
    <dbReference type="NCBI Taxonomy" id="1392758"/>
    <lineage>
        <taxon>Bacteria</taxon>
        <taxon>Bacillati</taxon>
        <taxon>Actinomycetota</taxon>
        <taxon>Actinomycetes</taxon>
        <taxon>Micromonosporales</taxon>
        <taxon>Micromonosporaceae</taxon>
        <taxon>Rhizocola</taxon>
    </lineage>
</organism>
<dbReference type="AlphaFoldDB" id="A0A8J3Q6T6"/>
<protein>
    <submittedName>
        <fullName evidence="1">Uncharacterized protein</fullName>
    </submittedName>
</protein>
<gene>
    <name evidence="1" type="ORF">Rhe02_24090</name>
</gene>
<dbReference type="EMBL" id="BONY01000012">
    <property type="protein sequence ID" value="GIH04342.1"/>
    <property type="molecule type" value="Genomic_DNA"/>
</dbReference>
<dbReference type="Proteomes" id="UP000612899">
    <property type="component" value="Unassembled WGS sequence"/>
</dbReference>
<dbReference type="RefSeq" id="WP_203908227.1">
    <property type="nucleotide sequence ID" value="NZ_BONY01000012.1"/>
</dbReference>
<evidence type="ECO:0000313" key="1">
    <source>
        <dbReference type="EMBL" id="GIH04342.1"/>
    </source>
</evidence>